<keyword evidence="4" id="KW-1185">Reference proteome</keyword>
<feature type="domain" description="Meiotically up-regulated protein Msb1/Mug8" evidence="2">
    <location>
        <begin position="48"/>
        <end position="515"/>
    </location>
</feature>
<dbReference type="PANTHER" id="PTHR28093:SF1">
    <property type="entry name" value="MORPHOGENESIS-RELATED PROTEIN MSB1"/>
    <property type="match status" value="1"/>
</dbReference>
<feature type="compositionally biased region" description="Polar residues" evidence="1">
    <location>
        <begin position="665"/>
        <end position="682"/>
    </location>
</feature>
<feature type="compositionally biased region" description="Low complexity" evidence="1">
    <location>
        <begin position="866"/>
        <end position="882"/>
    </location>
</feature>
<dbReference type="Pfam" id="PF08101">
    <property type="entry name" value="Msb1-Mug8_dom"/>
    <property type="match status" value="1"/>
</dbReference>
<feature type="compositionally biased region" description="Low complexity" evidence="1">
    <location>
        <begin position="798"/>
        <end position="808"/>
    </location>
</feature>
<dbReference type="InterPro" id="IPR012965">
    <property type="entry name" value="Msb1/Mug8_dom"/>
</dbReference>
<dbReference type="InterPro" id="IPR037508">
    <property type="entry name" value="Msb1/Mug8"/>
</dbReference>
<feature type="region of interest" description="Disordered" evidence="1">
    <location>
        <begin position="374"/>
        <end position="402"/>
    </location>
</feature>
<evidence type="ECO:0000259" key="2">
    <source>
        <dbReference type="Pfam" id="PF08101"/>
    </source>
</evidence>
<feature type="compositionally biased region" description="Basic residues" evidence="1">
    <location>
        <begin position="540"/>
        <end position="551"/>
    </location>
</feature>
<feature type="compositionally biased region" description="Polar residues" evidence="1">
    <location>
        <begin position="552"/>
        <end position="578"/>
    </location>
</feature>
<protein>
    <recommendedName>
        <fullName evidence="2">Meiotically up-regulated protein Msb1/Mug8 domain-containing protein</fullName>
    </recommendedName>
</protein>
<evidence type="ECO:0000256" key="1">
    <source>
        <dbReference type="SAM" id="MobiDB-lite"/>
    </source>
</evidence>
<feature type="compositionally biased region" description="Basic and acidic residues" evidence="1">
    <location>
        <begin position="645"/>
        <end position="663"/>
    </location>
</feature>
<dbReference type="OrthoDB" id="3362494at2759"/>
<dbReference type="AlphaFoldDB" id="A0A6A6P811"/>
<feature type="compositionally biased region" description="Basic and acidic residues" evidence="1">
    <location>
        <begin position="998"/>
        <end position="1013"/>
    </location>
</feature>
<evidence type="ECO:0000313" key="4">
    <source>
        <dbReference type="Proteomes" id="UP000799766"/>
    </source>
</evidence>
<feature type="compositionally biased region" description="Low complexity" evidence="1">
    <location>
        <begin position="584"/>
        <end position="597"/>
    </location>
</feature>
<dbReference type="EMBL" id="MU001674">
    <property type="protein sequence ID" value="KAF2459978.1"/>
    <property type="molecule type" value="Genomic_DNA"/>
</dbReference>
<evidence type="ECO:0000313" key="3">
    <source>
        <dbReference type="EMBL" id="KAF2459978.1"/>
    </source>
</evidence>
<proteinExistence type="predicted"/>
<feature type="compositionally biased region" description="Basic and acidic residues" evidence="1">
    <location>
        <begin position="813"/>
        <end position="825"/>
    </location>
</feature>
<gene>
    <name evidence="3" type="ORF">BDY21DRAFT_281088</name>
</gene>
<feature type="compositionally biased region" description="Basic and acidic residues" evidence="1">
    <location>
        <begin position="742"/>
        <end position="754"/>
    </location>
</feature>
<feature type="region of interest" description="Disordered" evidence="1">
    <location>
        <begin position="1"/>
        <end position="44"/>
    </location>
</feature>
<dbReference type="PANTHER" id="PTHR28093">
    <property type="entry name" value="MORPHOGENESIS-RELATED PROTEIN MSB1"/>
    <property type="match status" value="1"/>
</dbReference>
<dbReference type="Proteomes" id="UP000799766">
    <property type="component" value="Unassembled WGS sequence"/>
</dbReference>
<accession>A0A6A6P811</accession>
<name>A0A6A6P811_9PEZI</name>
<sequence length="1062" mass="116304">MPFFSRVFRNRDGAAAAAKTKKHAEPVEAEPAPPPKPRWEDSWSRKSVPPEEIAELVHVCTQEMKSRALDMPLLLLPFRPDSDPTSARHFIRSYFKSLYEGGWQHRGEALHQELRLTEPIVLCSIMKWCWSRIPGGVVGWDVYELFKIGEQDSNMARHAFDTFIPLSADSEARKQIIFDFFDLLAAVAARGKTNGLGGRKLSRLAGWWAFEHVDSGNGFDGGYKSWTNAADATSHLFFAFLRSLTPDSVSGISGIASLPRSLQALLSQTEYPPETPVLMQTTTPKVVMIVDSVSPTPFALLRRAKHFEYRDEDWALQQYSAYDDPVNALTDECRRVLGCIASTNQSSTGIPHGSVNKSGDASWSRFEDFGFNGLLDRPTQPKEGNGLRTTPRARTNDLGRPTTPSWADFLSTGFADDRASPEPARFLLPPDKVLPPISDSRVHSSQSHLRLGDQEDLEPGELASITTLELDETFWWVWMTSLAGEEPSERKAVFGRCALIETQISGGRWLIMEEQVKGASPGPEEGAHIVEKKSRFSFTRRGRLGRRKSTGKKTPTPTIQEPYDRNNTSTPMSKTSIAPDQHARIQAAAAQLAQQQRAQKEPDTQAQRRARTDDQASVKTSSVLTLQPAILSEAAPAMKWARQWESKGDKEATRARYLADKNAGKGSSTVNLNGSSTPTHTPANGDAKRDLPALPNETTEPEAVKKEHKSLPPAPMPTTPTIHTPQREEISEAVEVPLPSPGDEKHIFPREPAEQHPAFRQSGPHVEPTAPETQSQAQDELIPDAGPSKKPSPKKLQKPVTAGTGFKKIFGKKKAEPKAEPKVEPQAKPVSNGDADHSLLSPQGAVGRRMSILGKKSSAHTEDHSTTASAAPSVVATTEASTGPSTAIPDHTDAPLAVSENRPAISRINTDEQREANTEFSRFDQGPLDDIPAFVPHDSPEPSPRQPSPQLDYELTPTPMTPADPHVADVPDDDSEASVEAAAPQVSPQDRWAQIRKNAAERAAARGSEEQSRRSHSQSQSARTDEGETSGEETIESRVARIKARVAELTGNADGQGGVPRR</sequence>
<reference evidence="3" key="1">
    <citation type="journal article" date="2020" name="Stud. Mycol.">
        <title>101 Dothideomycetes genomes: a test case for predicting lifestyles and emergence of pathogens.</title>
        <authorList>
            <person name="Haridas S."/>
            <person name="Albert R."/>
            <person name="Binder M."/>
            <person name="Bloem J."/>
            <person name="Labutti K."/>
            <person name="Salamov A."/>
            <person name="Andreopoulos B."/>
            <person name="Baker S."/>
            <person name="Barry K."/>
            <person name="Bills G."/>
            <person name="Bluhm B."/>
            <person name="Cannon C."/>
            <person name="Castanera R."/>
            <person name="Culley D."/>
            <person name="Daum C."/>
            <person name="Ezra D."/>
            <person name="Gonzalez J."/>
            <person name="Henrissat B."/>
            <person name="Kuo A."/>
            <person name="Liang C."/>
            <person name="Lipzen A."/>
            <person name="Lutzoni F."/>
            <person name="Magnuson J."/>
            <person name="Mondo S."/>
            <person name="Nolan M."/>
            <person name="Ohm R."/>
            <person name="Pangilinan J."/>
            <person name="Park H.-J."/>
            <person name="Ramirez L."/>
            <person name="Alfaro M."/>
            <person name="Sun H."/>
            <person name="Tritt A."/>
            <person name="Yoshinaga Y."/>
            <person name="Zwiers L.-H."/>
            <person name="Turgeon B."/>
            <person name="Goodwin S."/>
            <person name="Spatafora J."/>
            <person name="Crous P."/>
            <person name="Grigoriev I."/>
        </authorList>
    </citation>
    <scope>NUCLEOTIDE SEQUENCE</scope>
    <source>
        <strain evidence="3">ATCC 16933</strain>
    </source>
</reference>
<feature type="region of interest" description="Disordered" evidence="1">
    <location>
        <begin position="645"/>
        <end position="1039"/>
    </location>
</feature>
<organism evidence="3 4">
    <name type="scientific">Lineolata rhizophorae</name>
    <dbReference type="NCBI Taxonomy" id="578093"/>
    <lineage>
        <taxon>Eukaryota</taxon>
        <taxon>Fungi</taxon>
        <taxon>Dikarya</taxon>
        <taxon>Ascomycota</taxon>
        <taxon>Pezizomycotina</taxon>
        <taxon>Dothideomycetes</taxon>
        <taxon>Dothideomycetes incertae sedis</taxon>
        <taxon>Lineolatales</taxon>
        <taxon>Lineolataceae</taxon>
        <taxon>Lineolata</taxon>
    </lineage>
</organism>
<feature type="region of interest" description="Disordered" evidence="1">
    <location>
        <begin position="540"/>
        <end position="621"/>
    </location>
</feature>
<dbReference type="CDD" id="cd04401">
    <property type="entry name" value="RhoGAP_fMSB1"/>
    <property type="match status" value="1"/>
</dbReference>